<comment type="caution">
    <text evidence="1">The sequence shown here is derived from an EMBL/GenBank/DDBJ whole genome shotgun (WGS) entry which is preliminary data.</text>
</comment>
<dbReference type="SUPFAM" id="SSF46785">
    <property type="entry name" value="Winged helix' DNA-binding domain"/>
    <property type="match status" value="1"/>
</dbReference>
<dbReference type="InterPro" id="IPR000944">
    <property type="entry name" value="Tscrpt_reg_Rrf2"/>
</dbReference>
<evidence type="ECO:0000313" key="2">
    <source>
        <dbReference type="Proteomes" id="UP000291981"/>
    </source>
</evidence>
<accession>A0A4Q8QC55</accession>
<dbReference type="InterPro" id="IPR036388">
    <property type="entry name" value="WH-like_DNA-bd_sf"/>
</dbReference>
<dbReference type="PANTHER" id="PTHR33221:SF13">
    <property type="entry name" value="TRANSCRIPTIONAL REGULATOR-RELATED"/>
    <property type="match status" value="1"/>
</dbReference>
<evidence type="ECO:0000313" key="1">
    <source>
        <dbReference type="EMBL" id="TAI46668.1"/>
    </source>
</evidence>
<dbReference type="OrthoDB" id="9808360at2"/>
<gene>
    <name evidence="1" type="ORF">EW142_16470</name>
</gene>
<protein>
    <submittedName>
        <fullName evidence="1">Rrf2 family transcriptional regulator</fullName>
    </submittedName>
</protein>
<dbReference type="GO" id="GO:0003700">
    <property type="term" value="F:DNA-binding transcription factor activity"/>
    <property type="evidence" value="ECO:0007669"/>
    <property type="project" value="TreeGrafter"/>
</dbReference>
<reference evidence="1 2" key="1">
    <citation type="submission" date="2019-02" db="EMBL/GenBank/DDBJ databases">
        <title>Draft genome sequence of Muricauda sp. 176CP4-71.</title>
        <authorList>
            <person name="Park J.-S."/>
        </authorList>
    </citation>
    <scope>NUCLEOTIDE SEQUENCE [LARGE SCALE GENOMIC DNA]</scope>
    <source>
        <strain evidence="1 2">176CP4-71</strain>
    </source>
</reference>
<dbReference type="InterPro" id="IPR036390">
    <property type="entry name" value="WH_DNA-bd_sf"/>
</dbReference>
<dbReference type="AlphaFoldDB" id="A0A4Q8QC55"/>
<dbReference type="NCBIfam" id="TIGR00738">
    <property type="entry name" value="rrf2_super"/>
    <property type="match status" value="1"/>
</dbReference>
<dbReference type="Gene3D" id="1.10.10.10">
    <property type="entry name" value="Winged helix-like DNA-binding domain superfamily/Winged helix DNA-binding domain"/>
    <property type="match status" value="1"/>
</dbReference>
<dbReference type="EMBL" id="SGIU01000003">
    <property type="protein sequence ID" value="TAI46668.1"/>
    <property type="molecule type" value="Genomic_DNA"/>
</dbReference>
<dbReference type="PROSITE" id="PS01332">
    <property type="entry name" value="HTH_RRF2_1"/>
    <property type="match status" value="1"/>
</dbReference>
<dbReference type="PANTHER" id="PTHR33221">
    <property type="entry name" value="WINGED HELIX-TURN-HELIX TRANSCRIPTIONAL REGULATOR, RRF2 FAMILY"/>
    <property type="match status" value="1"/>
</dbReference>
<sequence>MLSKSSKYAIKGVLFLALNSDEKKKVQAKDLSAPINAPSSYIAKLLQELVRHGIVSSLKGPKGGFYLNDDNRQVSVMRIVDVIDGHDKFSSCMLSLEECDAENPCPLHDLVSNGKSEVVKNLENTTIEALVSEIQLGKSVLPL</sequence>
<dbReference type="GO" id="GO:0005829">
    <property type="term" value="C:cytosol"/>
    <property type="evidence" value="ECO:0007669"/>
    <property type="project" value="TreeGrafter"/>
</dbReference>
<dbReference type="InterPro" id="IPR030489">
    <property type="entry name" value="TR_Rrf2-type_CS"/>
</dbReference>
<dbReference type="RefSeq" id="WP_130615929.1">
    <property type="nucleotide sequence ID" value="NZ_SGIU01000003.1"/>
</dbReference>
<keyword evidence="2" id="KW-1185">Reference proteome</keyword>
<dbReference type="Pfam" id="PF02082">
    <property type="entry name" value="Rrf2"/>
    <property type="match status" value="1"/>
</dbReference>
<dbReference type="Proteomes" id="UP000291981">
    <property type="component" value="Unassembled WGS sequence"/>
</dbReference>
<proteinExistence type="predicted"/>
<name>A0A4Q8QC55_9FLAO</name>
<organism evidence="1 2">
    <name type="scientific">Flagellimonas allohymeniacidonis</name>
    <dbReference type="NCBI Taxonomy" id="2517819"/>
    <lineage>
        <taxon>Bacteria</taxon>
        <taxon>Pseudomonadati</taxon>
        <taxon>Bacteroidota</taxon>
        <taxon>Flavobacteriia</taxon>
        <taxon>Flavobacteriales</taxon>
        <taxon>Flavobacteriaceae</taxon>
        <taxon>Flagellimonas</taxon>
    </lineage>
</organism>
<dbReference type="PROSITE" id="PS51197">
    <property type="entry name" value="HTH_RRF2_2"/>
    <property type="match status" value="1"/>
</dbReference>